<feature type="region of interest" description="Disordered" evidence="1">
    <location>
        <begin position="100"/>
        <end position="127"/>
    </location>
</feature>
<feature type="compositionally biased region" description="Low complexity" evidence="1">
    <location>
        <begin position="101"/>
        <end position="113"/>
    </location>
</feature>
<sequence>MTNKDINWAAELVAAKIKADNSKTISHLDEHLVQILSIKRLGFSWDKTADETNRILGLKGLDKVNGKKLARIAAKWKAAGLVDLKKVDVFHEQVKKALEGKSAAPSKPALPLPQSVPSNFQPQRDKA</sequence>
<organism evidence="2 3">
    <name type="scientific">Burkholderia anthina</name>
    <dbReference type="NCBI Taxonomy" id="179879"/>
    <lineage>
        <taxon>Bacteria</taxon>
        <taxon>Pseudomonadati</taxon>
        <taxon>Pseudomonadota</taxon>
        <taxon>Betaproteobacteria</taxon>
        <taxon>Burkholderiales</taxon>
        <taxon>Burkholderiaceae</taxon>
        <taxon>Burkholderia</taxon>
        <taxon>Burkholderia cepacia complex</taxon>
    </lineage>
</organism>
<dbReference type="AlphaFoldDB" id="A0A7T6VCQ9"/>
<feature type="compositionally biased region" description="Polar residues" evidence="1">
    <location>
        <begin position="115"/>
        <end position="127"/>
    </location>
</feature>
<dbReference type="EMBL" id="CP066769">
    <property type="protein sequence ID" value="QQK01539.1"/>
    <property type="molecule type" value="Genomic_DNA"/>
</dbReference>
<evidence type="ECO:0000256" key="1">
    <source>
        <dbReference type="SAM" id="MobiDB-lite"/>
    </source>
</evidence>
<evidence type="ECO:0000313" key="3">
    <source>
        <dbReference type="Proteomes" id="UP000596205"/>
    </source>
</evidence>
<protein>
    <submittedName>
        <fullName evidence="2">Uncharacterized protein</fullName>
    </submittedName>
</protein>
<evidence type="ECO:0000313" key="2">
    <source>
        <dbReference type="EMBL" id="QQK01539.1"/>
    </source>
</evidence>
<proteinExistence type="predicted"/>
<dbReference type="Proteomes" id="UP000596205">
    <property type="component" value="Chromosome 1"/>
</dbReference>
<dbReference type="RefSeq" id="WP_199568469.1">
    <property type="nucleotide sequence ID" value="NZ_CP066769.1"/>
</dbReference>
<reference evidence="2 3" key="1">
    <citation type="submission" date="2020-12" db="EMBL/GenBank/DDBJ databases">
        <title>Complete genome sequence of Burkholderia anthina BJQ0011.</title>
        <authorList>
            <person name="Xu Y."/>
        </authorList>
    </citation>
    <scope>NUCLEOTIDE SEQUENCE [LARGE SCALE GENOMIC DNA]</scope>
    <source>
        <strain evidence="2 3">BJQ0011</strain>
    </source>
</reference>
<name>A0A7T6VCQ9_9BURK</name>
<dbReference type="KEGG" id="bann:JFN94_10530"/>
<accession>A0A7T6VCQ9</accession>
<gene>
    <name evidence="2" type="ORF">JFN94_10530</name>
</gene>